<comment type="caution">
    <text evidence="2">The sequence shown here is derived from an EMBL/GenBank/DDBJ whole genome shotgun (WGS) entry which is preliminary data.</text>
</comment>
<evidence type="ECO:0000256" key="1">
    <source>
        <dbReference type="SAM" id="SignalP"/>
    </source>
</evidence>
<dbReference type="AlphaFoldDB" id="A0AAE0GEM0"/>
<evidence type="ECO:0000313" key="3">
    <source>
        <dbReference type="Proteomes" id="UP001190700"/>
    </source>
</evidence>
<dbReference type="SUPFAM" id="SSF101898">
    <property type="entry name" value="NHL repeat"/>
    <property type="match status" value="1"/>
</dbReference>
<sequence length="493" mass="51947">MESRAPKLPRPRMRRVVLLCICSVFLLFGGGAGETLFDTSEVSTLAGAYNADYALDGTGTSALVGTSYGVALADHDSVLYIAQKNHFKIRRLVVATGVVTTYLGTGTTGSADGVGTAAQLASPGDVVLTEDESIMYLADGLYIRRVSMVSGAVSTIAGHATYGDSGWVGGSGDGTGTNAQFASAHRAVLADNQQTLLIADSTNYRIRRLNVTSGVVTTLFGNGTSGYLDGEGTHTMFRTVNGLALYGDNVTLFIADSGNNRIRRADLSTSQVSTAAGSAVRALIDGTGTFASFYDLSGLAVTGCTEHRYMYIAENTGNVIRRMHVTTGVVQKVAGDGGWGDTDGYGTNAAFYNVLDVAVTSRALEIYAGTKYKIRQTLQCPCHTYECQCLDECATLAFGQVQPSCMNQITPYCEAYGASDAGCASFLDREYSQVTLGAIGGYLRAKTIGGYSFSAWVPYDAMPADDSTIAVSELYESEVNAVLDIGQYGGFQG</sequence>
<feature type="signal peptide" evidence="1">
    <location>
        <begin position="1"/>
        <end position="33"/>
    </location>
</feature>
<reference evidence="2 3" key="1">
    <citation type="journal article" date="2015" name="Genome Biol. Evol.">
        <title>Comparative Genomics of a Bacterivorous Green Alga Reveals Evolutionary Causalities and Consequences of Phago-Mixotrophic Mode of Nutrition.</title>
        <authorList>
            <person name="Burns J.A."/>
            <person name="Paasch A."/>
            <person name="Narechania A."/>
            <person name="Kim E."/>
        </authorList>
    </citation>
    <scope>NUCLEOTIDE SEQUENCE [LARGE SCALE GENOMIC DNA]</scope>
    <source>
        <strain evidence="2 3">PLY_AMNH</strain>
    </source>
</reference>
<dbReference type="PANTHER" id="PTHR46388:SF2">
    <property type="entry name" value="NHL REPEAT-CONTAINING PROTEIN 2"/>
    <property type="match status" value="1"/>
</dbReference>
<keyword evidence="1" id="KW-0732">Signal</keyword>
<keyword evidence="3" id="KW-1185">Reference proteome</keyword>
<protein>
    <recommendedName>
        <fullName evidence="4">NHL repeat containing protein</fullName>
    </recommendedName>
</protein>
<dbReference type="EMBL" id="LGRX02006824">
    <property type="protein sequence ID" value="KAK3276021.1"/>
    <property type="molecule type" value="Genomic_DNA"/>
</dbReference>
<organism evidence="2 3">
    <name type="scientific">Cymbomonas tetramitiformis</name>
    <dbReference type="NCBI Taxonomy" id="36881"/>
    <lineage>
        <taxon>Eukaryota</taxon>
        <taxon>Viridiplantae</taxon>
        <taxon>Chlorophyta</taxon>
        <taxon>Pyramimonadophyceae</taxon>
        <taxon>Pyramimonadales</taxon>
        <taxon>Pyramimonadaceae</taxon>
        <taxon>Cymbomonas</taxon>
    </lineage>
</organism>
<feature type="chain" id="PRO_5041960960" description="NHL repeat containing protein" evidence="1">
    <location>
        <begin position="34"/>
        <end position="493"/>
    </location>
</feature>
<name>A0AAE0GEM0_9CHLO</name>
<proteinExistence type="predicted"/>
<evidence type="ECO:0000313" key="2">
    <source>
        <dbReference type="EMBL" id="KAK3276021.1"/>
    </source>
</evidence>
<dbReference type="Gene3D" id="2.120.10.30">
    <property type="entry name" value="TolB, C-terminal domain"/>
    <property type="match status" value="3"/>
</dbReference>
<evidence type="ECO:0008006" key="4">
    <source>
        <dbReference type="Google" id="ProtNLM"/>
    </source>
</evidence>
<dbReference type="InterPro" id="IPR011042">
    <property type="entry name" value="6-blade_b-propeller_TolB-like"/>
</dbReference>
<dbReference type="PANTHER" id="PTHR46388">
    <property type="entry name" value="NHL REPEAT-CONTAINING PROTEIN 2"/>
    <property type="match status" value="1"/>
</dbReference>
<dbReference type="Proteomes" id="UP001190700">
    <property type="component" value="Unassembled WGS sequence"/>
</dbReference>
<accession>A0AAE0GEM0</accession>
<gene>
    <name evidence="2" type="ORF">CYMTET_15884</name>
</gene>